<evidence type="ECO:0000313" key="5">
    <source>
        <dbReference type="Proteomes" id="UP001602245"/>
    </source>
</evidence>
<dbReference type="EMBL" id="JBIAZU010000010">
    <property type="protein sequence ID" value="MFF5297112.1"/>
    <property type="molecule type" value="Genomic_DNA"/>
</dbReference>
<dbReference type="Proteomes" id="UP001602245">
    <property type="component" value="Unassembled WGS sequence"/>
</dbReference>
<dbReference type="InterPro" id="IPR017224">
    <property type="entry name" value="Opine_Oxase_asu/HCN_bsu"/>
</dbReference>
<feature type="domain" description="FAD/NAD(P)-binding" evidence="3">
    <location>
        <begin position="6"/>
        <end position="324"/>
    </location>
</feature>
<dbReference type="CDD" id="cd19946">
    <property type="entry name" value="GlpA-like_Fer2_BFD-like"/>
    <property type="match status" value="1"/>
</dbReference>
<proteinExistence type="predicted"/>
<dbReference type="Pfam" id="PF04324">
    <property type="entry name" value="Fer2_BFD"/>
    <property type="match status" value="1"/>
</dbReference>
<dbReference type="Gene3D" id="1.10.10.1100">
    <property type="entry name" value="BFD-like [2Fe-2S]-binding domain"/>
    <property type="match status" value="1"/>
</dbReference>
<comment type="caution">
    <text evidence="4">The sequence shown here is derived from an EMBL/GenBank/DDBJ whole genome shotgun (WGS) entry which is preliminary data.</text>
</comment>
<keyword evidence="1" id="KW-0560">Oxidoreductase</keyword>
<dbReference type="PRINTS" id="PR00368">
    <property type="entry name" value="FADPNR"/>
</dbReference>
<evidence type="ECO:0000256" key="1">
    <source>
        <dbReference type="ARBA" id="ARBA00023002"/>
    </source>
</evidence>
<feature type="domain" description="BFD-like [2Fe-2S]-binding" evidence="2">
    <location>
        <begin position="367"/>
        <end position="419"/>
    </location>
</feature>
<dbReference type="InterPro" id="IPR036188">
    <property type="entry name" value="FAD/NAD-bd_sf"/>
</dbReference>
<dbReference type="Pfam" id="PF07992">
    <property type="entry name" value="Pyr_redox_2"/>
    <property type="match status" value="1"/>
</dbReference>
<evidence type="ECO:0000259" key="3">
    <source>
        <dbReference type="Pfam" id="PF07992"/>
    </source>
</evidence>
<evidence type="ECO:0000313" key="4">
    <source>
        <dbReference type="EMBL" id="MFF5297112.1"/>
    </source>
</evidence>
<dbReference type="InterPro" id="IPR041854">
    <property type="entry name" value="BFD-like_2Fe2S-bd_dom_sf"/>
</dbReference>
<evidence type="ECO:0000259" key="2">
    <source>
        <dbReference type="Pfam" id="PF04324"/>
    </source>
</evidence>
<dbReference type="PANTHER" id="PTHR42949:SF3">
    <property type="entry name" value="ANAEROBIC GLYCEROL-3-PHOSPHATE DEHYDROGENASE SUBUNIT B"/>
    <property type="match status" value="1"/>
</dbReference>
<dbReference type="Gene3D" id="3.50.50.60">
    <property type="entry name" value="FAD/NAD(P)-binding domain"/>
    <property type="match status" value="2"/>
</dbReference>
<dbReference type="InterPro" id="IPR007419">
    <property type="entry name" value="BFD-like_2Fe2S-bd_dom"/>
</dbReference>
<dbReference type="SUPFAM" id="SSF51905">
    <property type="entry name" value="FAD/NAD(P)-binding domain"/>
    <property type="match status" value="1"/>
</dbReference>
<reference evidence="4 5" key="1">
    <citation type="submission" date="2024-10" db="EMBL/GenBank/DDBJ databases">
        <title>The Natural Products Discovery Center: Release of the First 8490 Sequenced Strains for Exploring Actinobacteria Biosynthetic Diversity.</title>
        <authorList>
            <person name="Kalkreuter E."/>
            <person name="Kautsar S.A."/>
            <person name="Yang D."/>
            <person name="Bader C.D."/>
            <person name="Teijaro C.N."/>
            <person name="Fluegel L."/>
            <person name="Davis C.M."/>
            <person name="Simpson J.R."/>
            <person name="Lauterbach L."/>
            <person name="Steele A.D."/>
            <person name="Gui C."/>
            <person name="Meng S."/>
            <person name="Li G."/>
            <person name="Viehrig K."/>
            <person name="Ye F."/>
            <person name="Su P."/>
            <person name="Kiefer A.F."/>
            <person name="Nichols A."/>
            <person name="Cepeda A.J."/>
            <person name="Yan W."/>
            <person name="Fan B."/>
            <person name="Jiang Y."/>
            <person name="Adhikari A."/>
            <person name="Zheng C.-J."/>
            <person name="Schuster L."/>
            <person name="Cowan T.M."/>
            <person name="Smanski M.J."/>
            <person name="Chevrette M.G."/>
            <person name="De Carvalho L.P.S."/>
            <person name="Shen B."/>
        </authorList>
    </citation>
    <scope>NUCLEOTIDE SEQUENCE [LARGE SCALE GENOMIC DNA]</scope>
    <source>
        <strain evidence="4 5">NPDC000087</strain>
    </source>
</reference>
<organism evidence="4 5">
    <name type="scientific">Paractinoplanes globisporus</name>
    <dbReference type="NCBI Taxonomy" id="113565"/>
    <lineage>
        <taxon>Bacteria</taxon>
        <taxon>Bacillati</taxon>
        <taxon>Actinomycetota</taxon>
        <taxon>Actinomycetes</taxon>
        <taxon>Micromonosporales</taxon>
        <taxon>Micromonosporaceae</taxon>
        <taxon>Paractinoplanes</taxon>
    </lineage>
</organism>
<name>A0ABW6WV17_9ACTN</name>
<dbReference type="RefSeq" id="WP_020514313.1">
    <property type="nucleotide sequence ID" value="NZ_JBIAZU010000010.1"/>
</dbReference>
<sequence length="456" mass="47531">MIETPDVLVVGAGPAGLAAAAAARRAGAQVVLLDAAADAGGQYWRHLPAERPAARERILHHGWDRFARLRGQELLADAQVWLVERHDDRPPTVHALVGPADGTAREKRVFAPRALVLATGAYERTLPFPGWDLPGVFTAGAAQALAKAERVAVGRRVVVAGAGPFLLPVAASLVRTGARVLGVLEANPWPRLARAWTARPAELFASRGKAGELAGYVRDLIRHRIPYRAATGVVAAHGDGRVEAVTVARLGPDWAPGTERRIAADAVCVSHGFVPRAELAVAAGCRLDPDGSVHTDAEGRTSVPGVFAAGEITGIGGADLALAEGSVAGTVAAGGADRRGFTGFPARLEAAHGIRPGWTGWLTDDTLVCRCEDVTAGDLRAAAEATGSRGLRSLKLSTRAGLGACQGRVCGRTVEELLNRHTGGLLDPGRTANRPVAALVRLGELAAHHEDHEENA</sequence>
<keyword evidence="5" id="KW-1185">Reference proteome</keyword>
<dbReference type="InterPro" id="IPR051691">
    <property type="entry name" value="Metab_Enz_Cyan_OpOx_G3PDH"/>
</dbReference>
<dbReference type="InterPro" id="IPR023753">
    <property type="entry name" value="FAD/NAD-binding_dom"/>
</dbReference>
<dbReference type="PANTHER" id="PTHR42949">
    <property type="entry name" value="ANAEROBIC GLYCEROL-3-PHOSPHATE DEHYDROGENASE SUBUNIT B"/>
    <property type="match status" value="1"/>
</dbReference>
<protein>
    <submittedName>
        <fullName evidence="4">FAD-dependent oxidoreductase</fullName>
    </submittedName>
</protein>
<accession>A0ABW6WV17</accession>
<dbReference type="PIRSF" id="PIRSF037495">
    <property type="entry name" value="Opine_OX_OoxA/HcnB"/>
    <property type="match status" value="1"/>
</dbReference>
<gene>
    <name evidence="4" type="ORF">ACFY35_47415</name>
</gene>
<dbReference type="PRINTS" id="PR00469">
    <property type="entry name" value="PNDRDTASEII"/>
</dbReference>